<evidence type="ECO:0008006" key="5">
    <source>
        <dbReference type="Google" id="ProtNLM"/>
    </source>
</evidence>
<accession>A0ABP7G3U4</accession>
<evidence type="ECO:0000313" key="3">
    <source>
        <dbReference type="EMBL" id="GAA3753722.1"/>
    </source>
</evidence>
<gene>
    <name evidence="3" type="ORF">GCM10023082_56550</name>
</gene>
<protein>
    <recommendedName>
        <fullName evidence="5">Integral membrane protein</fullName>
    </recommendedName>
</protein>
<dbReference type="EMBL" id="BAABEP010000060">
    <property type="protein sequence ID" value="GAA3753722.1"/>
    <property type="molecule type" value="Genomic_DNA"/>
</dbReference>
<dbReference type="Gene3D" id="3.40.50.12580">
    <property type="match status" value="2"/>
</dbReference>
<feature type="transmembrane region" description="Helical" evidence="2">
    <location>
        <begin position="12"/>
        <end position="31"/>
    </location>
</feature>
<feature type="region of interest" description="Disordered" evidence="1">
    <location>
        <begin position="645"/>
        <end position="682"/>
    </location>
</feature>
<keyword evidence="4" id="KW-1185">Reference proteome</keyword>
<proteinExistence type="predicted"/>
<organism evidence="3 4">
    <name type="scientific">Streptomyces tremellae</name>
    <dbReference type="NCBI Taxonomy" id="1124239"/>
    <lineage>
        <taxon>Bacteria</taxon>
        <taxon>Bacillati</taxon>
        <taxon>Actinomycetota</taxon>
        <taxon>Actinomycetes</taxon>
        <taxon>Kitasatosporales</taxon>
        <taxon>Streptomycetaceae</taxon>
        <taxon>Streptomyces</taxon>
    </lineage>
</organism>
<name>A0ABP7G3U4_9ACTN</name>
<evidence type="ECO:0000256" key="1">
    <source>
        <dbReference type="SAM" id="MobiDB-lite"/>
    </source>
</evidence>
<evidence type="ECO:0000256" key="2">
    <source>
        <dbReference type="SAM" id="Phobius"/>
    </source>
</evidence>
<dbReference type="InterPro" id="IPR043148">
    <property type="entry name" value="TagF_C"/>
</dbReference>
<sequence>MGLGYPCVMLAALIPNLWFFAVSALVTYVADRYLHQRGSYLINRLEKVRAGIAIRFLARQLLLILLLARLGLSGMRLTYVAIAAFLVFYALNTVQGALVTLIRKRRSMPVVTRNVDLGALHIASAPPRFLMAQSVAKMLHLDLPMEIGVFVAAATGTFLYGYAGAAISTGLGLLYILLLAPNLRRRRIVPPAPKVLAAIDEWLRAYRPRTVLYFSGSKESAYQVNMWLETMEQVERPLIVLRERGIANQLAPTSVPVICVPGGTNLMNLELSTVRVALYAANVGKNIHLLRVPTMKHVFIGHGDSDKIASVNPYSKVYDEVWTAGRAGRDRYALADVGVRDDDIVEVGRPQLAPIKPWTGTQKNPVPTVLYAPTWEGWDDNPGNTSLLLAGENIVKRLLEAPSPVRVVYKPHPFTGIRDKRAKAVHQRITELLDADTAARAADPRWKEAEATTRAERQAAAETMARVQARLDGLAASGRAGRDEAEVSRLSMADQDRLDEAKRLRAEWNEAYWRSFGWWEHRTVTGAEPRLYDCFNESDAMVSDISSVVSDFIASGKPYAVTDSAGIGEAEFRRQNTAVRAAVILTNDARGIDELLAAVADPAADRLRERRAELKHYLLGPDEPTSIEQFNAAIDALAAKAEARNAGVAKRLSEPEEAAGLDDSAPGPGDPERDAHDSPVRG</sequence>
<reference evidence="4" key="1">
    <citation type="journal article" date="2019" name="Int. J. Syst. Evol. Microbiol.">
        <title>The Global Catalogue of Microorganisms (GCM) 10K type strain sequencing project: providing services to taxonomists for standard genome sequencing and annotation.</title>
        <authorList>
            <consortium name="The Broad Institute Genomics Platform"/>
            <consortium name="The Broad Institute Genome Sequencing Center for Infectious Disease"/>
            <person name="Wu L."/>
            <person name="Ma J."/>
        </authorList>
    </citation>
    <scope>NUCLEOTIDE SEQUENCE [LARGE SCALE GENOMIC DNA]</scope>
    <source>
        <strain evidence="4">JCM 30846</strain>
    </source>
</reference>
<keyword evidence="2" id="KW-0812">Transmembrane</keyword>
<keyword evidence="2" id="KW-0472">Membrane</keyword>
<dbReference type="Proteomes" id="UP001499884">
    <property type="component" value="Unassembled WGS sequence"/>
</dbReference>
<evidence type="ECO:0000313" key="4">
    <source>
        <dbReference type="Proteomes" id="UP001499884"/>
    </source>
</evidence>
<feature type="compositionally biased region" description="Basic and acidic residues" evidence="1">
    <location>
        <begin position="670"/>
        <end position="682"/>
    </location>
</feature>
<keyword evidence="2" id="KW-1133">Transmembrane helix</keyword>
<comment type="caution">
    <text evidence="3">The sequence shown here is derived from an EMBL/GenBank/DDBJ whole genome shotgun (WGS) entry which is preliminary data.</text>
</comment>
<feature type="transmembrane region" description="Helical" evidence="2">
    <location>
        <begin position="78"/>
        <end position="102"/>
    </location>
</feature>
<feature type="transmembrane region" description="Helical" evidence="2">
    <location>
        <begin position="147"/>
        <end position="178"/>
    </location>
</feature>
<feature type="transmembrane region" description="Helical" evidence="2">
    <location>
        <begin position="52"/>
        <end position="72"/>
    </location>
</feature>